<accession>A0ABV0JSP6</accession>
<comment type="caution">
    <text evidence="2">The sequence shown here is derived from an EMBL/GenBank/DDBJ whole genome shotgun (WGS) entry which is preliminary data.</text>
</comment>
<protein>
    <submittedName>
        <fullName evidence="2">SpoIIE family protein phosphatase</fullName>
    </submittedName>
</protein>
<name>A0ABV0JSP6_9CYAN</name>
<dbReference type="InterPro" id="IPR039248">
    <property type="entry name" value="Ptase_RsbX"/>
</dbReference>
<evidence type="ECO:0000259" key="1">
    <source>
        <dbReference type="SMART" id="SM00331"/>
    </source>
</evidence>
<dbReference type="Pfam" id="PF07228">
    <property type="entry name" value="SpoIIE"/>
    <property type="match status" value="1"/>
</dbReference>
<organism evidence="2 3">
    <name type="scientific">Funiculus sociatus GB2-A5</name>
    <dbReference type="NCBI Taxonomy" id="2933946"/>
    <lineage>
        <taxon>Bacteria</taxon>
        <taxon>Bacillati</taxon>
        <taxon>Cyanobacteriota</taxon>
        <taxon>Cyanophyceae</taxon>
        <taxon>Coleofasciculales</taxon>
        <taxon>Coleofasciculaceae</taxon>
        <taxon>Funiculus</taxon>
    </lineage>
</organism>
<dbReference type="CDD" id="cd16934">
    <property type="entry name" value="HATPase_RsbT-like"/>
    <property type="match status" value="1"/>
</dbReference>
<dbReference type="Gene3D" id="3.30.565.10">
    <property type="entry name" value="Histidine kinase-like ATPase, C-terminal domain"/>
    <property type="match status" value="1"/>
</dbReference>
<dbReference type="SUPFAM" id="SSF81606">
    <property type="entry name" value="PP2C-like"/>
    <property type="match status" value="1"/>
</dbReference>
<dbReference type="Gene3D" id="3.60.40.10">
    <property type="entry name" value="PPM-type phosphatase domain"/>
    <property type="match status" value="1"/>
</dbReference>
<dbReference type="PANTHER" id="PTHR35801">
    <property type="entry name" value="PHOSPHOSERINE PHOSPHATASE RSBX"/>
    <property type="match status" value="1"/>
</dbReference>
<evidence type="ECO:0000313" key="3">
    <source>
        <dbReference type="Proteomes" id="UP001442494"/>
    </source>
</evidence>
<gene>
    <name evidence="2" type="ORF">NDI37_18620</name>
</gene>
<dbReference type="InterPro" id="IPR001932">
    <property type="entry name" value="PPM-type_phosphatase-like_dom"/>
</dbReference>
<dbReference type="RefSeq" id="WP_190428091.1">
    <property type="nucleotide sequence ID" value="NZ_JAMPKK010000044.1"/>
</dbReference>
<dbReference type="Pfam" id="PF13581">
    <property type="entry name" value="HATPase_c_2"/>
    <property type="match status" value="1"/>
</dbReference>
<dbReference type="InterPro" id="IPR036890">
    <property type="entry name" value="HATPase_C_sf"/>
</dbReference>
<reference evidence="2 3" key="1">
    <citation type="submission" date="2022-04" db="EMBL/GenBank/DDBJ databases">
        <title>Positive selection, recombination, and allopatry shape intraspecific diversity of widespread and dominant cyanobacteria.</title>
        <authorList>
            <person name="Wei J."/>
            <person name="Shu W."/>
            <person name="Hu C."/>
        </authorList>
    </citation>
    <scope>NUCLEOTIDE SEQUENCE [LARGE SCALE GENOMIC DNA]</scope>
    <source>
        <strain evidence="2 3">GB2-A5</strain>
    </source>
</reference>
<proteinExistence type="predicted"/>
<dbReference type="InterPro" id="IPR003594">
    <property type="entry name" value="HATPase_dom"/>
</dbReference>
<feature type="domain" description="PPM-type phosphatase" evidence="1">
    <location>
        <begin position="145"/>
        <end position="341"/>
    </location>
</feature>
<dbReference type="Proteomes" id="UP001442494">
    <property type="component" value="Unassembled WGS sequence"/>
</dbReference>
<dbReference type="PANTHER" id="PTHR35801:SF1">
    <property type="entry name" value="PHOSPHOSERINE PHOSPHATASE RSBX"/>
    <property type="match status" value="1"/>
</dbReference>
<dbReference type="InterPro" id="IPR036457">
    <property type="entry name" value="PPM-type-like_dom_sf"/>
</dbReference>
<dbReference type="SMART" id="SM00331">
    <property type="entry name" value="PP2C_SIG"/>
    <property type="match status" value="1"/>
</dbReference>
<dbReference type="SUPFAM" id="SSF55874">
    <property type="entry name" value="ATPase domain of HSP90 chaperone/DNA topoisomerase II/histidine kinase"/>
    <property type="match status" value="1"/>
</dbReference>
<keyword evidence="3" id="KW-1185">Reference proteome</keyword>
<dbReference type="EMBL" id="JAMPKK010000044">
    <property type="protein sequence ID" value="MEP0866475.1"/>
    <property type="molecule type" value="Genomic_DNA"/>
</dbReference>
<evidence type="ECO:0000313" key="2">
    <source>
        <dbReference type="EMBL" id="MEP0866475.1"/>
    </source>
</evidence>
<sequence length="343" mass="36808">MRDPVGLPILEFSQAGEARRMALSLASSLGFNETERGKVGIVVTEMANNLVRHATDGQLLLQAVEKNNIVGIEILALDKGPGMSNISECLRDGYSTAGTAGNGLGAIARLSTVFDIHSVPSVGTALLSQLWASPNQELPLRSNIDIDIGVVCLPKIGEEVSGDAWAIDRCGDRTLLLVADGLGHGPLAAEASLEAVRIFRENVCQSPKEIIEAAHAALRSTRGAAMAIAEVNFEKQAVHFAGVGNISASVLSPNQEIGLARSYSMVSHNGTVGHEVRKIQEFVYQWSKGGILIMHSDGLGTQWRLDRYPGLVAKHPSLLAGVLYRDFTRHRDDVTVLVARENY</sequence>